<accession>A0AA35S0F2</accession>
<evidence type="ECO:0000313" key="3">
    <source>
        <dbReference type="Proteomes" id="UP001174909"/>
    </source>
</evidence>
<evidence type="ECO:0000256" key="1">
    <source>
        <dbReference type="SAM" id="Phobius"/>
    </source>
</evidence>
<proteinExistence type="predicted"/>
<gene>
    <name evidence="2" type="ORF">GBAR_LOCUS12582</name>
</gene>
<protein>
    <submittedName>
        <fullName evidence="2">Uncharacterized protein</fullName>
    </submittedName>
</protein>
<evidence type="ECO:0000313" key="2">
    <source>
        <dbReference type="EMBL" id="CAI8021155.1"/>
    </source>
</evidence>
<sequence>MTTSAKRLAIGIEMNETLEKTRVYLGSTNHRMAGFSFFSGLKFNLYCCIVLRVKPSEQQMINSHARMSKRLREPMLRCLHFLRLLVCLTLHMLLSWTPGGDSVTVTSSPEHDSLMLIPSFSPTQVAIILLVHNNQVTFKLMAFWGL</sequence>
<feature type="transmembrane region" description="Helical" evidence="1">
    <location>
        <begin position="114"/>
        <end position="131"/>
    </location>
</feature>
<organism evidence="2 3">
    <name type="scientific">Geodia barretti</name>
    <name type="common">Barrett's horny sponge</name>
    <dbReference type="NCBI Taxonomy" id="519541"/>
    <lineage>
        <taxon>Eukaryota</taxon>
        <taxon>Metazoa</taxon>
        <taxon>Porifera</taxon>
        <taxon>Demospongiae</taxon>
        <taxon>Heteroscleromorpha</taxon>
        <taxon>Tetractinellida</taxon>
        <taxon>Astrophorina</taxon>
        <taxon>Geodiidae</taxon>
        <taxon>Geodia</taxon>
    </lineage>
</organism>
<reference evidence="2" key="1">
    <citation type="submission" date="2023-03" db="EMBL/GenBank/DDBJ databases">
        <authorList>
            <person name="Steffen K."/>
            <person name="Cardenas P."/>
        </authorList>
    </citation>
    <scope>NUCLEOTIDE SEQUENCE</scope>
</reference>
<dbReference type="EMBL" id="CASHTH010001872">
    <property type="protein sequence ID" value="CAI8021155.1"/>
    <property type="molecule type" value="Genomic_DNA"/>
</dbReference>
<dbReference type="AlphaFoldDB" id="A0AA35S0F2"/>
<comment type="caution">
    <text evidence="2">The sequence shown here is derived from an EMBL/GenBank/DDBJ whole genome shotgun (WGS) entry which is preliminary data.</text>
</comment>
<name>A0AA35S0F2_GEOBA</name>
<dbReference type="Proteomes" id="UP001174909">
    <property type="component" value="Unassembled WGS sequence"/>
</dbReference>
<keyword evidence="1" id="KW-0472">Membrane</keyword>
<keyword evidence="3" id="KW-1185">Reference proteome</keyword>
<keyword evidence="1" id="KW-0812">Transmembrane</keyword>
<keyword evidence="1" id="KW-1133">Transmembrane helix</keyword>
<feature type="transmembrane region" description="Helical" evidence="1">
    <location>
        <begin position="74"/>
        <end position="94"/>
    </location>
</feature>